<dbReference type="EMBL" id="QHKI01000090">
    <property type="protein sequence ID" value="RSM65010.1"/>
    <property type="molecule type" value="Genomic_DNA"/>
</dbReference>
<evidence type="ECO:0000313" key="1">
    <source>
        <dbReference type="EMBL" id="RSM65010.1"/>
    </source>
</evidence>
<comment type="caution">
    <text evidence="1">The sequence shown here is derived from an EMBL/GenBank/DDBJ whole genome shotgun (WGS) entry which is preliminary data.</text>
</comment>
<gene>
    <name evidence="1" type="ORF">DMH04_50095</name>
</gene>
<proteinExistence type="predicted"/>
<organism evidence="1 2">
    <name type="scientific">Kibdelosporangium aridum</name>
    <dbReference type="NCBI Taxonomy" id="2030"/>
    <lineage>
        <taxon>Bacteria</taxon>
        <taxon>Bacillati</taxon>
        <taxon>Actinomycetota</taxon>
        <taxon>Actinomycetes</taxon>
        <taxon>Pseudonocardiales</taxon>
        <taxon>Pseudonocardiaceae</taxon>
        <taxon>Kibdelosporangium</taxon>
    </lineage>
</organism>
<protein>
    <submittedName>
        <fullName evidence="1">Uncharacterized protein</fullName>
    </submittedName>
</protein>
<dbReference type="Proteomes" id="UP000287547">
    <property type="component" value="Unassembled WGS sequence"/>
</dbReference>
<dbReference type="OrthoDB" id="3698893at2"/>
<reference evidence="1 2" key="1">
    <citation type="submission" date="2018-05" db="EMBL/GenBank/DDBJ databases">
        <title>Evolution of GPA BGCs.</title>
        <authorList>
            <person name="Waglechner N."/>
            <person name="Wright G.D."/>
        </authorList>
    </citation>
    <scope>NUCLEOTIDE SEQUENCE [LARGE SCALE GENOMIC DNA]</scope>
    <source>
        <strain evidence="1 2">A82846</strain>
    </source>
</reference>
<sequence length="106" mass="11633">MTYLERWKRDLLGIADLDDVTHCPQASQCHNCGGTNRLDTIMTFGTPIGVFCATMCTLCALDPDLAEITSFSLSIPDVMVRVMNHCSHLGITLDDMATALDAERPE</sequence>
<name>A0A428YC04_KIBAR</name>
<evidence type="ECO:0000313" key="2">
    <source>
        <dbReference type="Proteomes" id="UP000287547"/>
    </source>
</evidence>
<dbReference type="RefSeq" id="WP_037274758.1">
    <property type="nucleotide sequence ID" value="NZ_QHKI01000090.1"/>
</dbReference>
<dbReference type="AlphaFoldDB" id="A0A428YC04"/>
<accession>A0A428YC04</accession>